<gene>
    <name evidence="8" type="ORF">CYMTET_10305</name>
</gene>
<feature type="region of interest" description="Disordered" evidence="6">
    <location>
        <begin position="582"/>
        <end position="603"/>
    </location>
</feature>
<comment type="caution">
    <text evidence="8">The sequence shown here is derived from an EMBL/GenBank/DDBJ whole genome shotgun (WGS) entry which is preliminary data.</text>
</comment>
<organism evidence="8 9">
    <name type="scientific">Cymbomonas tetramitiformis</name>
    <dbReference type="NCBI Taxonomy" id="36881"/>
    <lineage>
        <taxon>Eukaryota</taxon>
        <taxon>Viridiplantae</taxon>
        <taxon>Chlorophyta</taxon>
        <taxon>Pyramimonadophyceae</taxon>
        <taxon>Pyramimonadales</taxon>
        <taxon>Pyramimonadaceae</taxon>
        <taxon>Cymbomonas</taxon>
    </lineage>
</organism>
<evidence type="ECO:0000256" key="2">
    <source>
        <dbReference type="ARBA" id="ARBA00010289"/>
    </source>
</evidence>
<feature type="domain" description="Mediator complex subunit Med12" evidence="7">
    <location>
        <begin position="171"/>
        <end position="231"/>
    </location>
</feature>
<evidence type="ECO:0000313" key="8">
    <source>
        <dbReference type="EMBL" id="KAK3281934.1"/>
    </source>
</evidence>
<dbReference type="GO" id="GO:0016592">
    <property type="term" value="C:mediator complex"/>
    <property type="evidence" value="ECO:0007669"/>
    <property type="project" value="InterPro"/>
</dbReference>
<comment type="similarity">
    <text evidence="2">Belongs to the Mediator complex subunit 12 family.</text>
</comment>
<dbReference type="GO" id="GO:0006357">
    <property type="term" value="P:regulation of transcription by RNA polymerase II"/>
    <property type="evidence" value="ECO:0007669"/>
    <property type="project" value="InterPro"/>
</dbReference>
<evidence type="ECO:0000256" key="6">
    <source>
        <dbReference type="SAM" id="MobiDB-lite"/>
    </source>
</evidence>
<protein>
    <recommendedName>
        <fullName evidence="7">Mediator complex subunit Med12 domain-containing protein</fullName>
    </recommendedName>
</protein>
<evidence type="ECO:0000256" key="1">
    <source>
        <dbReference type="ARBA" id="ARBA00004123"/>
    </source>
</evidence>
<dbReference type="PANTHER" id="PTHR46567:SF1">
    <property type="entry name" value="MEDIATOR OF RNA POLYMERASE II TRANSCRIPTION SUBUNIT 12"/>
    <property type="match status" value="1"/>
</dbReference>
<evidence type="ECO:0000256" key="5">
    <source>
        <dbReference type="ARBA" id="ARBA00023242"/>
    </source>
</evidence>
<keyword evidence="4" id="KW-0804">Transcription</keyword>
<comment type="subcellular location">
    <subcellularLocation>
        <location evidence="1">Nucleus</location>
    </subcellularLocation>
</comment>
<proteinExistence type="inferred from homology"/>
<feature type="region of interest" description="Disordered" evidence="6">
    <location>
        <begin position="765"/>
        <end position="801"/>
    </location>
</feature>
<evidence type="ECO:0000259" key="7">
    <source>
        <dbReference type="SMART" id="SM01281"/>
    </source>
</evidence>
<feature type="region of interest" description="Disordered" evidence="6">
    <location>
        <begin position="99"/>
        <end position="119"/>
    </location>
</feature>
<sequence length="1435" mass="152873">MDESHNLLLPARYGLADTFSQGTAKEEGDAFMLPERGAAEEELNEKTLAQGHRLTIPGISEVEEVTLTLSGRNDIWEQPNVQQLRERCKATALRKRLALRQRTRRPESQYGHPLQNTQVSGAATGGAQLAQLRPGPGAPAEDPGSAVRLLLATGRGGAGRPQSHHVTRFGTVPDLRTYSEEFRHFWLEQLAGEESLHLLASHVPSGLRKKALFQALFQYCVPIVRAGWYIKVIYLNAHKGERQQENRSRVWTRELEEHMNQLLDQLMRPAAGTAPNPAPRAAGASSGVEGSPGEAEVSDARDLAGQWKYITELAQWSHHEGLLDRRIHVEWLLTKFKENEGLLEKDELSLSALIPLLVTAVPSMVGSQRSIRQLAEICIKYLHHLHQQPRRARSVVEEREWQCHCLQNALRYLVLASPDTFVGLPPTSLGQLLDSHTPSHEPMQGRYPVSFLHLGEHMAEQVGVALGAIQARHRALQLAIQPSVLHVTPAAVMQKLDDVLLKGGNVVGADKDLFEVTGEVSSPPREVVAHVCQWALCGTYGLPIGCRGGPASSAATELDAELDPARFHSGVQLLKLRSEHLARHGQSTAQAGPNKGPSGAPPPLQQFLEDWVNTDALRGAGAAGDTEAQAAGEIRARSVARLLGALSDVGVFCPVAFLRSVLARGRLEPVMGAGPDCSRDFQRLIQHLLPPRIRCTPLAYVLEPPTPSQPQDDESVAACRLCHQAPCSISQAVLQHLTVHARAVRISAGRRVGEGVICGVKRKVPSDEEGSAEPSPAAGGLEKASTAVVESEQDARREESAWGEMQPLRRAIAEALELPAWAAALGQPASVRLTQPPAEDAGRQGSVASCMANEWTEWCRQRRSSQRPSPAPLPSGTSGGDAVMGQAAPLEDGDNGRQESMPSCGGGCGDAERSLSGAQASTNPAAMDEDTQAGGGAGAPSRLGHIGRSVRQLPPKQQAWLAQWVVCAVHGHVTQASSEGPPQAVLRGSPELAWVLTGEAAAASPGAHGAGNGEATSAASNGAPGAQARRDGGVGGGWERPWGEAEGAREAARGLSGAQMRLLWLLLGECFAQPQLVRLLLWFLDSAVPSSPDTRREVLAGDAAALTALRGEDRVVAALGLVPALLSVLVQRALNVATATAAGDSNANGKEPILPPHARKVLAYARTLLWQYAALERVADWRRLIGKRWGKAVHSELNSAQQPAASAIGSADAAPLASAPSPPCRLAAMLRRAMPALATEVMEAGKPGEAWRTSAEEVAKQLAKEGGSEVDARHMVQALVESIAECILSETGAGRAHRLVELHLALLLSYTHHLVPSTKPGTSQPKAGVVGVLGSWEWSQQTLLAVALAAGGPSGSSRAAAAAAALVVLAVAEGVVGLAEAVRQLLPARASRMEPLWARLLLGRRGAQALPPEIDLAAPTWGALWRLQHVRQRPP</sequence>
<evidence type="ECO:0000256" key="4">
    <source>
        <dbReference type="ARBA" id="ARBA00023163"/>
    </source>
</evidence>
<dbReference type="InterPro" id="IPR019035">
    <property type="entry name" value="Mediator_Med12"/>
</dbReference>
<keyword evidence="5" id="KW-0539">Nucleus</keyword>
<feature type="region of interest" description="Disordered" evidence="6">
    <location>
        <begin position="1003"/>
        <end position="1042"/>
    </location>
</feature>
<dbReference type="Pfam" id="PF09497">
    <property type="entry name" value="Med12"/>
    <property type="match status" value="1"/>
</dbReference>
<keyword evidence="3" id="KW-0805">Transcription regulation</keyword>
<dbReference type="GO" id="GO:0003712">
    <property type="term" value="F:transcription coregulator activity"/>
    <property type="evidence" value="ECO:0007669"/>
    <property type="project" value="InterPro"/>
</dbReference>
<feature type="region of interest" description="Disordered" evidence="6">
    <location>
        <begin position="270"/>
        <end position="295"/>
    </location>
</feature>
<accession>A0AAE0GPH3</accession>
<name>A0AAE0GPH3_9CHLO</name>
<reference evidence="8 9" key="1">
    <citation type="journal article" date="2015" name="Genome Biol. Evol.">
        <title>Comparative Genomics of a Bacterivorous Green Alga Reveals Evolutionary Causalities and Consequences of Phago-Mixotrophic Mode of Nutrition.</title>
        <authorList>
            <person name="Burns J.A."/>
            <person name="Paasch A."/>
            <person name="Narechania A."/>
            <person name="Kim E."/>
        </authorList>
    </citation>
    <scope>NUCLEOTIDE SEQUENCE [LARGE SCALE GENOMIC DNA]</scope>
    <source>
        <strain evidence="8 9">PLY_AMNH</strain>
    </source>
</reference>
<dbReference type="EMBL" id="LGRX02003629">
    <property type="protein sequence ID" value="KAK3281934.1"/>
    <property type="molecule type" value="Genomic_DNA"/>
</dbReference>
<dbReference type="Proteomes" id="UP001190700">
    <property type="component" value="Unassembled WGS sequence"/>
</dbReference>
<keyword evidence="9" id="KW-1185">Reference proteome</keyword>
<feature type="region of interest" description="Disordered" evidence="6">
    <location>
        <begin position="861"/>
        <end position="945"/>
    </location>
</feature>
<dbReference type="SMART" id="SM01281">
    <property type="entry name" value="Med12"/>
    <property type="match status" value="1"/>
</dbReference>
<evidence type="ECO:0000313" key="9">
    <source>
        <dbReference type="Proteomes" id="UP001190700"/>
    </source>
</evidence>
<dbReference type="PANTHER" id="PTHR46567">
    <property type="entry name" value="MEDIATOR OF RNA POLYMERASE II TRANSCRIPTION SUBUNIT 12"/>
    <property type="match status" value="1"/>
</dbReference>
<evidence type="ECO:0000256" key="3">
    <source>
        <dbReference type="ARBA" id="ARBA00023015"/>
    </source>
</evidence>